<proteinExistence type="predicted"/>
<name>A0A955I6Y5_9BACT</name>
<comment type="caution">
    <text evidence="2">The sequence shown here is derived from an EMBL/GenBank/DDBJ whole genome shotgun (WGS) entry which is preliminary data.</text>
</comment>
<dbReference type="EMBL" id="JAGQLL010000006">
    <property type="protein sequence ID" value="MCA9379631.1"/>
    <property type="molecule type" value="Genomic_DNA"/>
</dbReference>
<evidence type="ECO:0000313" key="2">
    <source>
        <dbReference type="EMBL" id="MCA9379631.1"/>
    </source>
</evidence>
<dbReference type="Proteomes" id="UP000745577">
    <property type="component" value="Unassembled WGS sequence"/>
</dbReference>
<keyword evidence="1" id="KW-1133">Transmembrane helix</keyword>
<organism evidence="2 3">
    <name type="scientific">Candidatus Dojkabacteria bacterium</name>
    <dbReference type="NCBI Taxonomy" id="2099670"/>
    <lineage>
        <taxon>Bacteria</taxon>
        <taxon>Candidatus Dojkabacteria</taxon>
    </lineage>
</organism>
<keyword evidence="1" id="KW-0472">Membrane</keyword>
<feature type="transmembrane region" description="Helical" evidence="1">
    <location>
        <begin position="12"/>
        <end position="31"/>
    </location>
</feature>
<gene>
    <name evidence="2" type="ORF">KC675_00445</name>
</gene>
<protein>
    <submittedName>
        <fullName evidence="2">Uncharacterized protein</fullName>
    </submittedName>
</protein>
<evidence type="ECO:0000256" key="1">
    <source>
        <dbReference type="SAM" id="Phobius"/>
    </source>
</evidence>
<evidence type="ECO:0000313" key="3">
    <source>
        <dbReference type="Proteomes" id="UP000745577"/>
    </source>
</evidence>
<keyword evidence="1" id="KW-0812">Transmembrane</keyword>
<dbReference type="AlphaFoldDB" id="A0A955I6Y5"/>
<reference evidence="2" key="2">
    <citation type="journal article" date="2021" name="Microbiome">
        <title>Successional dynamics and alternative stable states in a saline activated sludge microbial community over 9 years.</title>
        <authorList>
            <person name="Wang Y."/>
            <person name="Ye J."/>
            <person name="Ju F."/>
            <person name="Liu L."/>
            <person name="Boyd J.A."/>
            <person name="Deng Y."/>
            <person name="Parks D.H."/>
            <person name="Jiang X."/>
            <person name="Yin X."/>
            <person name="Woodcroft B.J."/>
            <person name="Tyson G.W."/>
            <person name="Hugenholtz P."/>
            <person name="Polz M.F."/>
            <person name="Zhang T."/>
        </authorList>
    </citation>
    <scope>NUCLEOTIDE SEQUENCE</scope>
    <source>
        <strain evidence="2">HKST-UBA15</strain>
    </source>
</reference>
<accession>A0A955I6Y5</accession>
<reference evidence="2" key="1">
    <citation type="submission" date="2020-04" db="EMBL/GenBank/DDBJ databases">
        <authorList>
            <person name="Zhang T."/>
        </authorList>
    </citation>
    <scope>NUCLEOTIDE SEQUENCE</scope>
    <source>
        <strain evidence="2">HKST-UBA15</strain>
    </source>
</reference>
<sequence length="174" mass="19566">MLTKNNHSKKIEQIFPVILFLILSVLVIFFINNSKSDSKNDSDAEMIQVLPTVALAEELCKSEDLENALTTISPEIPTYEELISIETECNSDDYPGEVIRLNIKEAYSYLTFALEKDIPILGWNNLITTDVTEGETFKTQISANKPGKTLQILISSIDVTSEGETSITYYIYDE</sequence>